<accession>A0A840PA63</accession>
<dbReference type="GO" id="GO:0008422">
    <property type="term" value="F:beta-glucosidase activity"/>
    <property type="evidence" value="ECO:0007669"/>
    <property type="project" value="UniProtKB-EC"/>
</dbReference>
<sequence length="399" mass="43936">MPQFPSGFLWGAATAPHQVEGNNVNSDWWALEQRMPGMQRSGDAIDSYHRYAEDMRLLAEAGLNAYRFGIEWARVEPVPGEFSRAELAHYRRMIDTALGLGLTPVVTLHHFTNPRWFAETGGWLGDQAVERFQTYVRQAAGILDGVEWVCTINEPNMLALMIGMARDAQTGRSTKDWMSPTVEGAARPVLPDPDPKIGARLAEAHDAAREVLKRHTGAAVGWTVACQALTPTPGNEDKLREVRYVREDLYLEAARGDDFIGVQSYSSQAVDENGVVPHPQSPDNTQTGNAYRPDALGIAVRHAWETTGGTPILVTENGIATADDSRRIAYTSEALGHLSAAMGDGIDVRGYLHWSALDNFEWGHWEPTFGLIAVDRTTFARHPKPSLAWLGEVARRGGI</sequence>
<protein>
    <submittedName>
        <fullName evidence="5">Beta-glucosidase</fullName>
        <ecNumber evidence="5">3.2.1.21</ecNumber>
    </submittedName>
</protein>
<dbReference type="GO" id="GO:0005829">
    <property type="term" value="C:cytosol"/>
    <property type="evidence" value="ECO:0007669"/>
    <property type="project" value="TreeGrafter"/>
</dbReference>
<keyword evidence="6" id="KW-1185">Reference proteome</keyword>
<dbReference type="PRINTS" id="PR00131">
    <property type="entry name" value="GLHYDRLASE1"/>
</dbReference>
<keyword evidence="3 5" id="KW-0326">Glycosidase</keyword>
<dbReference type="Proteomes" id="UP000578449">
    <property type="component" value="Unassembled WGS sequence"/>
</dbReference>
<dbReference type="Pfam" id="PF00232">
    <property type="entry name" value="Glyco_hydro_1"/>
    <property type="match status" value="2"/>
</dbReference>
<evidence type="ECO:0000256" key="3">
    <source>
        <dbReference type="ARBA" id="ARBA00023295"/>
    </source>
</evidence>
<dbReference type="GO" id="GO:0016052">
    <property type="term" value="P:carbohydrate catabolic process"/>
    <property type="evidence" value="ECO:0007669"/>
    <property type="project" value="TreeGrafter"/>
</dbReference>
<evidence type="ECO:0000313" key="6">
    <source>
        <dbReference type="Proteomes" id="UP000578449"/>
    </source>
</evidence>
<dbReference type="EC" id="3.2.1.21" evidence="5"/>
<comment type="similarity">
    <text evidence="1 4">Belongs to the glycosyl hydrolase 1 family.</text>
</comment>
<dbReference type="InterPro" id="IPR001360">
    <property type="entry name" value="Glyco_hydro_1"/>
</dbReference>
<dbReference type="AlphaFoldDB" id="A0A840PA63"/>
<dbReference type="PANTHER" id="PTHR10353:SF36">
    <property type="entry name" value="LP05116P"/>
    <property type="match status" value="1"/>
</dbReference>
<evidence type="ECO:0000256" key="4">
    <source>
        <dbReference type="RuleBase" id="RU003690"/>
    </source>
</evidence>
<dbReference type="RefSeq" id="WP_185052484.1">
    <property type="nucleotide sequence ID" value="NZ_BAABIX010000002.1"/>
</dbReference>
<gene>
    <name evidence="5" type="ORF">HNP84_005290</name>
</gene>
<dbReference type="PANTHER" id="PTHR10353">
    <property type="entry name" value="GLYCOSYL HYDROLASE"/>
    <property type="match status" value="1"/>
</dbReference>
<dbReference type="Gene3D" id="3.20.20.80">
    <property type="entry name" value="Glycosidases"/>
    <property type="match status" value="1"/>
</dbReference>
<reference evidence="5 6" key="1">
    <citation type="submission" date="2020-08" db="EMBL/GenBank/DDBJ databases">
        <title>Genomic Encyclopedia of Type Strains, Phase IV (KMG-IV): sequencing the most valuable type-strain genomes for metagenomic binning, comparative biology and taxonomic classification.</title>
        <authorList>
            <person name="Goeker M."/>
        </authorList>
    </citation>
    <scope>NUCLEOTIDE SEQUENCE [LARGE SCALE GENOMIC DNA]</scope>
    <source>
        <strain evidence="5 6">DSM 45615</strain>
    </source>
</reference>
<evidence type="ECO:0000256" key="1">
    <source>
        <dbReference type="ARBA" id="ARBA00010838"/>
    </source>
</evidence>
<dbReference type="InterPro" id="IPR017853">
    <property type="entry name" value="GH"/>
</dbReference>
<keyword evidence="2 5" id="KW-0378">Hydrolase</keyword>
<dbReference type="SUPFAM" id="SSF51445">
    <property type="entry name" value="(Trans)glycosidases"/>
    <property type="match status" value="1"/>
</dbReference>
<proteinExistence type="inferred from homology"/>
<organism evidence="5 6">
    <name type="scientific">Thermocatellispora tengchongensis</name>
    <dbReference type="NCBI Taxonomy" id="1073253"/>
    <lineage>
        <taxon>Bacteria</taxon>
        <taxon>Bacillati</taxon>
        <taxon>Actinomycetota</taxon>
        <taxon>Actinomycetes</taxon>
        <taxon>Streptosporangiales</taxon>
        <taxon>Streptosporangiaceae</taxon>
        <taxon>Thermocatellispora</taxon>
    </lineage>
</organism>
<evidence type="ECO:0000256" key="2">
    <source>
        <dbReference type="ARBA" id="ARBA00022801"/>
    </source>
</evidence>
<name>A0A840PA63_9ACTN</name>
<evidence type="ECO:0000313" key="5">
    <source>
        <dbReference type="EMBL" id="MBB5135546.1"/>
    </source>
</evidence>
<comment type="caution">
    <text evidence="5">The sequence shown here is derived from an EMBL/GenBank/DDBJ whole genome shotgun (WGS) entry which is preliminary data.</text>
</comment>
<dbReference type="EMBL" id="JACHGN010000011">
    <property type="protein sequence ID" value="MBB5135546.1"/>
    <property type="molecule type" value="Genomic_DNA"/>
</dbReference>